<dbReference type="InterPro" id="IPR036410">
    <property type="entry name" value="HSP_DnaJ_Cys-rich_dom_sf"/>
</dbReference>
<organism evidence="1 2">
    <name type="scientific">Phocaeicola vulgatus</name>
    <name type="common">Bacteroides vulgatus</name>
    <dbReference type="NCBI Taxonomy" id="821"/>
    <lineage>
        <taxon>Bacteria</taxon>
        <taxon>Pseudomonadati</taxon>
        <taxon>Bacteroidota</taxon>
        <taxon>Bacteroidia</taxon>
        <taxon>Bacteroidales</taxon>
        <taxon>Bacteroidaceae</taxon>
        <taxon>Phocaeicola</taxon>
    </lineage>
</organism>
<evidence type="ECO:0000313" key="1">
    <source>
        <dbReference type="EMBL" id="KAB3866056.1"/>
    </source>
</evidence>
<accession>A0A7J5GAB4</accession>
<proteinExistence type="predicted"/>
<gene>
    <name evidence="1" type="ORF">GAS37_02715</name>
</gene>
<evidence type="ECO:0000313" key="2">
    <source>
        <dbReference type="Proteomes" id="UP000470332"/>
    </source>
</evidence>
<dbReference type="Proteomes" id="UP000470332">
    <property type="component" value="Unassembled WGS sequence"/>
</dbReference>
<name>A0A7J5GAB4_PHOVU</name>
<dbReference type="SUPFAM" id="SSF57938">
    <property type="entry name" value="DnaJ/Hsp40 cysteine-rich domain"/>
    <property type="match status" value="1"/>
</dbReference>
<dbReference type="Gene3D" id="2.10.230.10">
    <property type="entry name" value="Heat shock protein DnaJ, cysteine-rich domain"/>
    <property type="match status" value="1"/>
</dbReference>
<sequence length="62" mass="7276">MIQEVEKKPKVALCRKCYGTGRLRNRETSEEHTCEQCEGTGRVTVSAKMTYDIRPYKPRERQ</sequence>
<dbReference type="AlphaFoldDB" id="A0A7J5GAB4"/>
<protein>
    <submittedName>
        <fullName evidence="1">Molecular chaperone DnaJ</fullName>
    </submittedName>
</protein>
<dbReference type="EMBL" id="WCXA01000004">
    <property type="protein sequence ID" value="KAB3866056.1"/>
    <property type="molecule type" value="Genomic_DNA"/>
</dbReference>
<reference evidence="1 2" key="1">
    <citation type="journal article" date="2019" name="Nat. Med.">
        <title>A library of human gut bacterial isolates paired with longitudinal multiomics data enables mechanistic microbiome research.</title>
        <authorList>
            <person name="Poyet M."/>
            <person name="Groussin M."/>
            <person name="Gibbons S.M."/>
            <person name="Avila-Pacheco J."/>
            <person name="Jiang X."/>
            <person name="Kearney S.M."/>
            <person name="Perrotta A.R."/>
            <person name="Berdy B."/>
            <person name="Zhao S."/>
            <person name="Lieberman T.D."/>
            <person name="Swanson P.K."/>
            <person name="Smith M."/>
            <person name="Roesemann S."/>
            <person name="Alexander J.E."/>
            <person name="Rich S.A."/>
            <person name="Livny J."/>
            <person name="Vlamakis H."/>
            <person name="Clish C."/>
            <person name="Bullock K."/>
            <person name="Deik A."/>
            <person name="Scott J."/>
            <person name="Pierce K.A."/>
            <person name="Xavier R.J."/>
            <person name="Alm E.J."/>
        </authorList>
    </citation>
    <scope>NUCLEOTIDE SEQUENCE [LARGE SCALE GENOMIC DNA]</scope>
    <source>
        <strain evidence="1 2">BIOML-A9</strain>
    </source>
</reference>
<comment type="caution">
    <text evidence="1">The sequence shown here is derived from an EMBL/GenBank/DDBJ whole genome shotgun (WGS) entry which is preliminary data.</text>
</comment>